<accession>A0A0H2QXZ9</accession>
<evidence type="ECO:0000313" key="1">
    <source>
        <dbReference type="EMBL" id="KLO04254.1"/>
    </source>
</evidence>
<evidence type="ECO:0000313" key="2">
    <source>
        <dbReference type="Proteomes" id="UP000053477"/>
    </source>
</evidence>
<sequence>REPRGDLVNGYLEVVVEQFKKSYESGTFFSRTYLHPHGVLERSILALFIADLPGARKCGGMHSFSSKRNFCATCNLTLDNINNLDVGNWVHRKVETFRELAQKWKDTKGKTARKDLFKETGVRWTPFLELPYWDPLRAIVIDGMHNLFIGLCAFHCRMFLEIDDALMDDDEEDDAEPSSSDLSKSGLDRLQQHLIDEAEKRSASGLSNLDLAQVRQWISATSRPRWYASLPKNLGDAGHGKLKADQWRSALEFDIPVALAQLWGDPSSPRHKVFRSTMFLAVAIRYATSHTITEKHVSQYNKYMLLYLKSLLEIDPSLRLHPNHHNALHLGDGLLRFGPMHGWWMFPFERVIGNLQRSNTNFKLG</sequence>
<dbReference type="Proteomes" id="UP000053477">
    <property type="component" value="Unassembled WGS sequence"/>
</dbReference>
<name>A0A0H2QXZ9_9AGAM</name>
<dbReference type="PANTHER" id="PTHR46579:SF1">
    <property type="entry name" value="F5_8 TYPE C DOMAIN-CONTAINING PROTEIN"/>
    <property type="match status" value="1"/>
</dbReference>
<dbReference type="PANTHER" id="PTHR46579">
    <property type="entry name" value="F5/8 TYPE C DOMAIN-CONTAINING PROTEIN-RELATED"/>
    <property type="match status" value="1"/>
</dbReference>
<organism evidence="1 2">
    <name type="scientific">Schizopora paradoxa</name>
    <dbReference type="NCBI Taxonomy" id="27342"/>
    <lineage>
        <taxon>Eukaryota</taxon>
        <taxon>Fungi</taxon>
        <taxon>Dikarya</taxon>
        <taxon>Basidiomycota</taxon>
        <taxon>Agaricomycotina</taxon>
        <taxon>Agaricomycetes</taxon>
        <taxon>Hymenochaetales</taxon>
        <taxon>Schizoporaceae</taxon>
        <taxon>Schizopora</taxon>
    </lineage>
</organism>
<dbReference type="InParanoid" id="A0A0H2QXZ9"/>
<gene>
    <name evidence="1" type="ORF">SCHPADRAFT_805036</name>
</gene>
<reference evidence="1 2" key="1">
    <citation type="submission" date="2015-04" db="EMBL/GenBank/DDBJ databases">
        <title>Complete genome sequence of Schizopora paradoxa KUC8140, a cosmopolitan wood degrader in East Asia.</title>
        <authorList>
            <consortium name="DOE Joint Genome Institute"/>
            <person name="Min B."/>
            <person name="Park H."/>
            <person name="Jang Y."/>
            <person name="Kim J.-J."/>
            <person name="Kim K.H."/>
            <person name="Pangilinan J."/>
            <person name="Lipzen A."/>
            <person name="Riley R."/>
            <person name="Grigoriev I.V."/>
            <person name="Spatafora J.W."/>
            <person name="Choi I.-G."/>
        </authorList>
    </citation>
    <scope>NUCLEOTIDE SEQUENCE [LARGE SCALE GENOMIC DNA]</scope>
    <source>
        <strain evidence="1 2">KUC8140</strain>
    </source>
</reference>
<proteinExistence type="predicted"/>
<feature type="non-terminal residue" evidence="1">
    <location>
        <position position="365"/>
    </location>
</feature>
<feature type="non-terminal residue" evidence="1">
    <location>
        <position position="1"/>
    </location>
</feature>
<dbReference type="AlphaFoldDB" id="A0A0H2QXZ9"/>
<dbReference type="STRING" id="27342.A0A0H2QXZ9"/>
<dbReference type="OrthoDB" id="3269001at2759"/>
<dbReference type="EMBL" id="KQ086627">
    <property type="protein sequence ID" value="KLO04254.1"/>
    <property type="molecule type" value="Genomic_DNA"/>
</dbReference>
<protein>
    <recommendedName>
        <fullName evidence="3">DUF4218 domain-containing protein</fullName>
    </recommendedName>
</protein>
<keyword evidence="2" id="KW-1185">Reference proteome</keyword>
<evidence type="ECO:0008006" key="3">
    <source>
        <dbReference type="Google" id="ProtNLM"/>
    </source>
</evidence>